<proteinExistence type="predicted"/>
<protein>
    <submittedName>
        <fullName evidence="2">Uncharacterized protein</fullName>
    </submittedName>
</protein>
<dbReference type="Proteomes" id="UP000799750">
    <property type="component" value="Unassembled WGS sequence"/>
</dbReference>
<name>A0A6A6QDA2_9PEZI</name>
<feature type="compositionally biased region" description="Polar residues" evidence="1">
    <location>
        <begin position="514"/>
        <end position="533"/>
    </location>
</feature>
<feature type="region of interest" description="Disordered" evidence="1">
    <location>
        <begin position="451"/>
        <end position="583"/>
    </location>
</feature>
<accession>A0A6A6QDA2</accession>
<organism evidence="2 3">
    <name type="scientific">Lophium mytilinum</name>
    <dbReference type="NCBI Taxonomy" id="390894"/>
    <lineage>
        <taxon>Eukaryota</taxon>
        <taxon>Fungi</taxon>
        <taxon>Dikarya</taxon>
        <taxon>Ascomycota</taxon>
        <taxon>Pezizomycotina</taxon>
        <taxon>Dothideomycetes</taxon>
        <taxon>Pleosporomycetidae</taxon>
        <taxon>Mytilinidiales</taxon>
        <taxon>Mytilinidiaceae</taxon>
        <taxon>Lophium</taxon>
    </lineage>
</organism>
<dbReference type="OrthoDB" id="3798150at2759"/>
<keyword evidence="3" id="KW-1185">Reference proteome</keyword>
<feature type="region of interest" description="Disordered" evidence="1">
    <location>
        <begin position="284"/>
        <end position="334"/>
    </location>
</feature>
<dbReference type="AlphaFoldDB" id="A0A6A6QDA2"/>
<evidence type="ECO:0000313" key="3">
    <source>
        <dbReference type="Proteomes" id="UP000799750"/>
    </source>
</evidence>
<sequence length="599" mass="66492">MDGGIFSGINTLWNFSEFVIRLNDVDDENNVFVRMIQNVRSDLSECERLLHQPSIRASLDQNPDKKRWIESKVYGTKCALNEIGLYVERARSDKERDGTISFGHRVRWLMNDRENLDNRRMEMSACHQSLTLVLGQLHQLETKADGGGNGGINQDKEGLGPPPMYDAVIDDLDFKSPYSRRKKARRKEETIAEETAIERKIEATQIENVPQPNIQSTAACPPRWEPGTPPPVRSSNQSDKTQHSEAFFPGWDVRAYKASPNPNYPSNDYIAELDSVNSPNRLGPVDPWELASKPGDLNINQRPAQYPPAPSDSTISQSAGSTSSYNPPTDTHQQAAVAGWDTRRYSVNRRPLPASATQISLGTRPSLLQMMSSVSVETGSTSTRQAVLPAKEVVVVQGPVPVELAAHQAAITPYQNPYRIGYVELPTDSSPPVKGPDVERGLDPYLRYLQERRDITSPQSSSPTIRTQDSTSMTPNIPPVSNLYSDRRKPSLSMEAGLEVTPPYYPSIPPKPSQYFSDQIQPSYPIKPTSSRPPSKLRASSISSYPSPVSPTISITSLSSQENTKGEPITRPTIAESQNRRRRRAAMDAALSLGRWNVS</sequence>
<feature type="compositionally biased region" description="Polar residues" evidence="1">
    <location>
        <begin position="456"/>
        <end position="475"/>
    </location>
</feature>
<dbReference type="EMBL" id="MU004199">
    <property type="protein sequence ID" value="KAF2489447.1"/>
    <property type="molecule type" value="Genomic_DNA"/>
</dbReference>
<feature type="compositionally biased region" description="Polar residues" evidence="1">
    <location>
        <begin position="325"/>
        <end position="334"/>
    </location>
</feature>
<feature type="region of interest" description="Disordered" evidence="1">
    <location>
        <begin position="203"/>
        <end position="242"/>
    </location>
</feature>
<gene>
    <name evidence="2" type="ORF">BU16DRAFT_598490</name>
</gene>
<evidence type="ECO:0000313" key="2">
    <source>
        <dbReference type="EMBL" id="KAF2489447.1"/>
    </source>
</evidence>
<feature type="compositionally biased region" description="Pro residues" evidence="1">
    <location>
        <begin position="503"/>
        <end position="512"/>
    </location>
</feature>
<feature type="compositionally biased region" description="Low complexity" evidence="1">
    <location>
        <begin position="311"/>
        <end position="324"/>
    </location>
</feature>
<evidence type="ECO:0000256" key="1">
    <source>
        <dbReference type="SAM" id="MobiDB-lite"/>
    </source>
</evidence>
<feature type="compositionally biased region" description="Polar residues" evidence="1">
    <location>
        <begin position="205"/>
        <end position="218"/>
    </location>
</feature>
<feature type="compositionally biased region" description="Pro residues" evidence="1">
    <location>
        <begin position="223"/>
        <end position="232"/>
    </location>
</feature>
<feature type="compositionally biased region" description="Low complexity" evidence="1">
    <location>
        <begin position="540"/>
        <end position="560"/>
    </location>
</feature>
<reference evidence="2" key="1">
    <citation type="journal article" date="2020" name="Stud. Mycol.">
        <title>101 Dothideomycetes genomes: a test case for predicting lifestyles and emergence of pathogens.</title>
        <authorList>
            <person name="Haridas S."/>
            <person name="Albert R."/>
            <person name="Binder M."/>
            <person name="Bloem J."/>
            <person name="Labutti K."/>
            <person name="Salamov A."/>
            <person name="Andreopoulos B."/>
            <person name="Baker S."/>
            <person name="Barry K."/>
            <person name="Bills G."/>
            <person name="Bluhm B."/>
            <person name="Cannon C."/>
            <person name="Castanera R."/>
            <person name="Culley D."/>
            <person name="Daum C."/>
            <person name="Ezra D."/>
            <person name="Gonzalez J."/>
            <person name="Henrissat B."/>
            <person name="Kuo A."/>
            <person name="Liang C."/>
            <person name="Lipzen A."/>
            <person name="Lutzoni F."/>
            <person name="Magnuson J."/>
            <person name="Mondo S."/>
            <person name="Nolan M."/>
            <person name="Ohm R."/>
            <person name="Pangilinan J."/>
            <person name="Park H.-J."/>
            <person name="Ramirez L."/>
            <person name="Alfaro M."/>
            <person name="Sun H."/>
            <person name="Tritt A."/>
            <person name="Yoshinaga Y."/>
            <person name="Zwiers L.-H."/>
            <person name="Turgeon B."/>
            <person name="Goodwin S."/>
            <person name="Spatafora J."/>
            <person name="Crous P."/>
            <person name="Grigoriev I."/>
        </authorList>
    </citation>
    <scope>NUCLEOTIDE SEQUENCE</scope>
    <source>
        <strain evidence="2">CBS 269.34</strain>
    </source>
</reference>